<organism evidence="11 12">
    <name type="scientific">Clathrospora elynae</name>
    <dbReference type="NCBI Taxonomy" id="706981"/>
    <lineage>
        <taxon>Eukaryota</taxon>
        <taxon>Fungi</taxon>
        <taxon>Dikarya</taxon>
        <taxon>Ascomycota</taxon>
        <taxon>Pezizomycotina</taxon>
        <taxon>Dothideomycetes</taxon>
        <taxon>Pleosporomycetidae</taxon>
        <taxon>Pleosporales</taxon>
        <taxon>Diademaceae</taxon>
        <taxon>Clathrospora</taxon>
    </lineage>
</organism>
<dbReference type="SUPFAM" id="SSF51556">
    <property type="entry name" value="Metallo-dependent hydrolases"/>
    <property type="match status" value="1"/>
</dbReference>
<evidence type="ECO:0000256" key="1">
    <source>
        <dbReference type="ARBA" id="ARBA00001947"/>
    </source>
</evidence>
<keyword evidence="12" id="KW-1185">Reference proteome</keyword>
<dbReference type="PROSITE" id="PS00482">
    <property type="entry name" value="DIHYDROOROTASE_1"/>
    <property type="match status" value="1"/>
</dbReference>
<dbReference type="GO" id="GO:0004151">
    <property type="term" value="F:dihydroorotase activity"/>
    <property type="evidence" value="ECO:0007669"/>
    <property type="project" value="UniProtKB-EC"/>
</dbReference>
<evidence type="ECO:0000313" key="11">
    <source>
        <dbReference type="EMBL" id="KAF1942461.1"/>
    </source>
</evidence>
<evidence type="ECO:0000256" key="2">
    <source>
        <dbReference type="ARBA" id="ARBA00004880"/>
    </source>
</evidence>
<dbReference type="AlphaFoldDB" id="A0A6A5SPE1"/>
<dbReference type="InterPro" id="IPR004721">
    <property type="entry name" value="DHOdimr"/>
</dbReference>
<protein>
    <recommendedName>
        <fullName evidence="4">dihydroorotase</fullName>
        <ecNumber evidence="4">3.5.2.3</ecNumber>
    </recommendedName>
</protein>
<feature type="domain" description="Amidohydrolase-related" evidence="10">
    <location>
        <begin position="82"/>
        <end position="197"/>
    </location>
</feature>
<comment type="similarity">
    <text evidence="3">Belongs to the metallo-dependent hydrolases superfamily. DHOase family. Class II DHOase subfamily.</text>
</comment>
<dbReference type="OrthoDB" id="1670005at2759"/>
<gene>
    <name evidence="11" type="ORF">EJ02DRAFT_402599</name>
</gene>
<keyword evidence="5" id="KW-0479">Metal-binding</keyword>
<reference evidence="11" key="1">
    <citation type="journal article" date="2020" name="Stud. Mycol.">
        <title>101 Dothideomycetes genomes: a test case for predicting lifestyles and emergence of pathogens.</title>
        <authorList>
            <person name="Haridas S."/>
            <person name="Albert R."/>
            <person name="Binder M."/>
            <person name="Bloem J."/>
            <person name="Labutti K."/>
            <person name="Salamov A."/>
            <person name="Andreopoulos B."/>
            <person name="Baker S."/>
            <person name="Barry K."/>
            <person name="Bills G."/>
            <person name="Bluhm B."/>
            <person name="Cannon C."/>
            <person name="Castanera R."/>
            <person name="Culley D."/>
            <person name="Daum C."/>
            <person name="Ezra D."/>
            <person name="Gonzalez J."/>
            <person name="Henrissat B."/>
            <person name="Kuo A."/>
            <person name="Liang C."/>
            <person name="Lipzen A."/>
            <person name="Lutzoni F."/>
            <person name="Magnuson J."/>
            <person name="Mondo S."/>
            <person name="Nolan M."/>
            <person name="Ohm R."/>
            <person name="Pangilinan J."/>
            <person name="Park H.-J."/>
            <person name="Ramirez L."/>
            <person name="Alfaro M."/>
            <person name="Sun H."/>
            <person name="Tritt A."/>
            <person name="Yoshinaga Y."/>
            <person name="Zwiers L.-H."/>
            <person name="Turgeon B."/>
            <person name="Goodwin S."/>
            <person name="Spatafora J."/>
            <person name="Crous P."/>
            <person name="Grigoriev I."/>
        </authorList>
    </citation>
    <scope>NUCLEOTIDE SEQUENCE</scope>
    <source>
        <strain evidence="11">CBS 161.51</strain>
    </source>
</reference>
<keyword evidence="8" id="KW-0665">Pyrimidine biosynthesis</keyword>
<dbReference type="PANTHER" id="PTHR43137">
    <property type="entry name" value="DIHYDROOROTASE"/>
    <property type="match status" value="1"/>
</dbReference>
<dbReference type="PROSITE" id="PS00483">
    <property type="entry name" value="DIHYDROOROTASE_2"/>
    <property type="match status" value="1"/>
</dbReference>
<dbReference type="HAMAP" id="MF_00219">
    <property type="entry name" value="PyrC_classII"/>
    <property type="match status" value="1"/>
</dbReference>
<sequence>MEFTKLTEIELPAAFDAHVHLRDGEMAQLVTPTIRRGGVNQVYVMPNLVPPITTVQQCLEYRDRLRTIEPNVDYLMSLYLHESITPEVIREAKKAGITGVKSYPAGVTTNSSSGVLDYETFYPVFAEMEKQNMILNLHGEVPSTPSDAPHPHSSETREGSSAITILNAEPAFLPTFKSLHHRFPNLRIILEHCSTAAALDAVRACGPSVAGTITAHHLSLIIDDWAGDPFCFCKPVAKTPEDRDALLRAVVSSGGRFFLGTDSAPHAREKKRGEDKVAAGVFTQPYALGYVFDALEKGVARGVIKEGDVTQEVLEGFFGGWGRKFYKVEDGKGEKVVLRKGGEKVVHVLRKEEGGVEVVPFRKGEQTWSVEWK</sequence>
<evidence type="ECO:0000256" key="5">
    <source>
        <dbReference type="ARBA" id="ARBA00022723"/>
    </source>
</evidence>
<dbReference type="InterPro" id="IPR006680">
    <property type="entry name" value="Amidohydro-rel"/>
</dbReference>
<keyword evidence="6" id="KW-0378">Hydrolase</keyword>
<dbReference type="PIRSF" id="PIRSF001237">
    <property type="entry name" value="DHOdimr"/>
    <property type="match status" value="1"/>
</dbReference>
<dbReference type="FunFam" id="3.20.20.140:FF:000041">
    <property type="entry name" value="Dihydroorotase, variant"/>
    <property type="match status" value="1"/>
</dbReference>
<evidence type="ECO:0000256" key="7">
    <source>
        <dbReference type="ARBA" id="ARBA00022833"/>
    </source>
</evidence>
<dbReference type="EMBL" id="ML976035">
    <property type="protein sequence ID" value="KAF1942461.1"/>
    <property type="molecule type" value="Genomic_DNA"/>
</dbReference>
<dbReference type="Proteomes" id="UP000800038">
    <property type="component" value="Unassembled WGS sequence"/>
</dbReference>
<evidence type="ECO:0000256" key="8">
    <source>
        <dbReference type="ARBA" id="ARBA00022975"/>
    </source>
</evidence>
<dbReference type="Gene3D" id="3.20.20.140">
    <property type="entry name" value="Metal-dependent hydrolases"/>
    <property type="match status" value="1"/>
</dbReference>
<feature type="region of interest" description="Disordered" evidence="9">
    <location>
        <begin position="140"/>
        <end position="160"/>
    </location>
</feature>
<dbReference type="NCBIfam" id="TIGR00856">
    <property type="entry name" value="pyrC_dimer"/>
    <property type="match status" value="1"/>
</dbReference>
<evidence type="ECO:0000259" key="10">
    <source>
        <dbReference type="Pfam" id="PF04909"/>
    </source>
</evidence>
<dbReference type="PANTHER" id="PTHR43137:SF1">
    <property type="entry name" value="DIHYDROOROTASE"/>
    <property type="match status" value="1"/>
</dbReference>
<dbReference type="InterPro" id="IPR002195">
    <property type="entry name" value="Dihydroorotase_CS"/>
</dbReference>
<dbReference type="UniPathway" id="UPA00070">
    <property type="reaction ID" value="UER00117"/>
</dbReference>
<dbReference type="GO" id="GO:0006207">
    <property type="term" value="P:'de novo' pyrimidine nucleobase biosynthetic process"/>
    <property type="evidence" value="ECO:0007669"/>
    <property type="project" value="TreeGrafter"/>
</dbReference>
<dbReference type="EC" id="3.5.2.3" evidence="4"/>
<evidence type="ECO:0000256" key="4">
    <source>
        <dbReference type="ARBA" id="ARBA00012860"/>
    </source>
</evidence>
<dbReference type="GO" id="GO:0005737">
    <property type="term" value="C:cytoplasm"/>
    <property type="evidence" value="ECO:0007669"/>
    <property type="project" value="TreeGrafter"/>
</dbReference>
<keyword evidence="7" id="KW-0862">Zinc</keyword>
<dbReference type="GO" id="GO:0046872">
    <property type="term" value="F:metal ion binding"/>
    <property type="evidence" value="ECO:0007669"/>
    <property type="project" value="UniProtKB-KW"/>
</dbReference>
<proteinExistence type="inferred from homology"/>
<comment type="cofactor">
    <cofactor evidence="1">
        <name>Zn(2+)</name>
        <dbReference type="ChEBI" id="CHEBI:29105"/>
    </cofactor>
</comment>
<comment type="pathway">
    <text evidence="2">Pyrimidine metabolism; UMP biosynthesis via de novo pathway; (S)-dihydroorotate from bicarbonate: step 3/3.</text>
</comment>
<accession>A0A6A5SPE1</accession>
<evidence type="ECO:0000256" key="9">
    <source>
        <dbReference type="SAM" id="MobiDB-lite"/>
    </source>
</evidence>
<evidence type="ECO:0000313" key="12">
    <source>
        <dbReference type="Proteomes" id="UP000800038"/>
    </source>
</evidence>
<dbReference type="Pfam" id="PF04909">
    <property type="entry name" value="Amidohydro_2"/>
    <property type="match status" value="1"/>
</dbReference>
<evidence type="ECO:0000256" key="6">
    <source>
        <dbReference type="ARBA" id="ARBA00022801"/>
    </source>
</evidence>
<dbReference type="InterPro" id="IPR032466">
    <property type="entry name" value="Metal_Hydrolase"/>
</dbReference>
<dbReference type="GO" id="GO:0044205">
    <property type="term" value="P:'de novo' UMP biosynthetic process"/>
    <property type="evidence" value="ECO:0007669"/>
    <property type="project" value="UniProtKB-UniPathway"/>
</dbReference>
<feature type="compositionally biased region" description="Basic and acidic residues" evidence="9">
    <location>
        <begin position="149"/>
        <end position="158"/>
    </location>
</feature>
<name>A0A6A5SPE1_9PLEO</name>
<evidence type="ECO:0000256" key="3">
    <source>
        <dbReference type="ARBA" id="ARBA00005631"/>
    </source>
</evidence>